<accession>X1C8N7</accession>
<proteinExistence type="predicted"/>
<name>X1C8N7_9ZZZZ</name>
<gene>
    <name evidence="1" type="ORF">S01H4_25184</name>
</gene>
<dbReference type="AlphaFoldDB" id="X1C8N7"/>
<sequence length="65" mass="7471">MKNKEEIIKAIQDSKKFAKEQKINYKKPVISFNELEKGLKALAVANEICTLNWVLGKGKLNCYEK</sequence>
<protein>
    <submittedName>
        <fullName evidence="1">Uncharacterized protein</fullName>
    </submittedName>
</protein>
<dbReference type="EMBL" id="BART01011948">
    <property type="protein sequence ID" value="GAG89642.1"/>
    <property type="molecule type" value="Genomic_DNA"/>
</dbReference>
<comment type="caution">
    <text evidence="1">The sequence shown here is derived from an EMBL/GenBank/DDBJ whole genome shotgun (WGS) entry which is preliminary data.</text>
</comment>
<evidence type="ECO:0000313" key="1">
    <source>
        <dbReference type="EMBL" id="GAG89642.1"/>
    </source>
</evidence>
<reference evidence="1" key="1">
    <citation type="journal article" date="2014" name="Front. Microbiol.">
        <title>High frequency of phylogenetically diverse reductive dehalogenase-homologous genes in deep subseafloor sedimentary metagenomes.</title>
        <authorList>
            <person name="Kawai M."/>
            <person name="Futagami T."/>
            <person name="Toyoda A."/>
            <person name="Takaki Y."/>
            <person name="Nishi S."/>
            <person name="Hori S."/>
            <person name="Arai W."/>
            <person name="Tsubouchi T."/>
            <person name="Morono Y."/>
            <person name="Uchiyama I."/>
            <person name="Ito T."/>
            <person name="Fujiyama A."/>
            <person name="Inagaki F."/>
            <person name="Takami H."/>
        </authorList>
    </citation>
    <scope>NUCLEOTIDE SEQUENCE</scope>
    <source>
        <strain evidence="1">Expedition CK06-06</strain>
    </source>
</reference>
<organism evidence="1">
    <name type="scientific">marine sediment metagenome</name>
    <dbReference type="NCBI Taxonomy" id="412755"/>
    <lineage>
        <taxon>unclassified sequences</taxon>
        <taxon>metagenomes</taxon>
        <taxon>ecological metagenomes</taxon>
    </lineage>
</organism>